<name>A0AAJ2ESK9_9HYPH</name>
<evidence type="ECO:0000313" key="1">
    <source>
        <dbReference type="EMBL" id="MDR6103196.1"/>
    </source>
</evidence>
<dbReference type="Proteomes" id="UP001255601">
    <property type="component" value="Unassembled WGS sequence"/>
</dbReference>
<organism evidence="1 2">
    <name type="scientific">Agrobacterium larrymoorei</name>
    <dbReference type="NCBI Taxonomy" id="160699"/>
    <lineage>
        <taxon>Bacteria</taxon>
        <taxon>Pseudomonadati</taxon>
        <taxon>Pseudomonadota</taxon>
        <taxon>Alphaproteobacteria</taxon>
        <taxon>Hyphomicrobiales</taxon>
        <taxon>Rhizobiaceae</taxon>
        <taxon>Rhizobium/Agrobacterium group</taxon>
        <taxon>Agrobacterium</taxon>
    </lineage>
</organism>
<accession>A0AAJ2ESK9</accession>
<sequence>MASGFIDGRIKSDHDALDVLSLCRRVLAFASFGPSKKLCSQKAFHFNSS</sequence>
<dbReference type="EMBL" id="JAVIZC010000003">
    <property type="protein sequence ID" value="MDR6103196.1"/>
    <property type="molecule type" value="Genomic_DNA"/>
</dbReference>
<protein>
    <submittedName>
        <fullName evidence="1">Uncharacterized protein</fullName>
    </submittedName>
</protein>
<comment type="caution">
    <text evidence="1">The sequence shown here is derived from an EMBL/GenBank/DDBJ whole genome shotgun (WGS) entry which is preliminary data.</text>
</comment>
<reference evidence="1" key="1">
    <citation type="submission" date="2023-08" db="EMBL/GenBank/DDBJ databases">
        <title>Functional and genomic diversity of the sorghum phyllosphere microbiome.</title>
        <authorList>
            <person name="Shade A."/>
        </authorList>
    </citation>
    <scope>NUCLEOTIDE SEQUENCE</scope>
    <source>
        <strain evidence="1">SORGH_AS_0974</strain>
    </source>
</reference>
<proteinExistence type="predicted"/>
<gene>
    <name evidence="1" type="ORF">QE369_003393</name>
</gene>
<evidence type="ECO:0000313" key="2">
    <source>
        <dbReference type="Proteomes" id="UP001255601"/>
    </source>
</evidence>
<dbReference type="AlphaFoldDB" id="A0AAJ2ESK9"/>